<sequence length="497" mass="57585">MTEHIDINQINSNFRYRFDYLSKFLNFTSNDIAMLNKFAIIILSHIPVIFDTVYRKLLSSDITKQYFLIRNDGFEDPLTKKIYILKRILTQIEWNDTFLQNLSRIGKIHTNKAGSSSINVDYIHICVLFALNKLFWIQNDFFSIHYLTSWNEKSNSNVLSDNQSSSTTRPSSSTSSDMPRTNVPSRSNSFVKRQSSIIDVNDLSTSTNQQINDQTPIKVLVFNGKCSKIFKSALEDCVEDCILEFPNERNSVYVPKFGQAIQIPPGSNRNTILSLREQYINARQSARSSRRRSSINQHNSLPQINNIRSALPNNLSLPATALAATTAVRMRHQLVQQKFSLEDNISEETIDQHINIQPTPRTNLIESDIRSEHPSNLREESICPILEHDITSLSLPTFFHNVISSSKTHRSYRDHQKGYRLSDLVMLGPEYFRHVFNLPRSRSHSQQRHHNKTIETTTELDRIKQDLFHRYLWTQKPQVSCRIRPLSTYTRDTTFVI</sequence>
<reference evidence="3" key="1">
    <citation type="submission" date="2021-02" db="EMBL/GenBank/DDBJ databases">
        <authorList>
            <person name="Nowell W R."/>
        </authorList>
    </citation>
    <scope>NUCLEOTIDE SEQUENCE</scope>
</reference>
<name>A0A819F1B7_9BILA</name>
<feature type="region of interest" description="Disordered" evidence="1">
    <location>
        <begin position="156"/>
        <end position="190"/>
    </location>
</feature>
<dbReference type="Gene3D" id="1.10.490.10">
    <property type="entry name" value="Globins"/>
    <property type="match status" value="1"/>
</dbReference>
<dbReference type="PANTHER" id="PTHR42071:SF1">
    <property type="entry name" value="GLOBIN-SENSOR DOMAIN-CONTAINING PROTEIN"/>
    <property type="match status" value="1"/>
</dbReference>
<dbReference type="GO" id="GO:0019825">
    <property type="term" value="F:oxygen binding"/>
    <property type="evidence" value="ECO:0007669"/>
    <property type="project" value="InterPro"/>
</dbReference>
<dbReference type="PANTHER" id="PTHR42071">
    <property type="entry name" value="PROTOGLOBIN DOMAIN-CONTAINING PROTEIN"/>
    <property type="match status" value="1"/>
</dbReference>
<comment type="caution">
    <text evidence="3">The sequence shown here is derived from an EMBL/GenBank/DDBJ whole genome shotgun (WGS) entry which is preliminary data.</text>
</comment>
<evidence type="ECO:0000259" key="2">
    <source>
        <dbReference type="Pfam" id="PF11563"/>
    </source>
</evidence>
<organism evidence="3 4">
    <name type="scientific">Rotaria sordida</name>
    <dbReference type="NCBI Taxonomy" id="392033"/>
    <lineage>
        <taxon>Eukaryota</taxon>
        <taxon>Metazoa</taxon>
        <taxon>Spiralia</taxon>
        <taxon>Gnathifera</taxon>
        <taxon>Rotifera</taxon>
        <taxon>Eurotatoria</taxon>
        <taxon>Bdelloidea</taxon>
        <taxon>Philodinida</taxon>
        <taxon>Philodinidae</taxon>
        <taxon>Rotaria</taxon>
    </lineage>
</organism>
<proteinExistence type="predicted"/>
<feature type="compositionally biased region" description="Low complexity" evidence="1">
    <location>
        <begin position="164"/>
        <end position="176"/>
    </location>
</feature>
<evidence type="ECO:0000313" key="3">
    <source>
        <dbReference type="EMBL" id="CAF3860971.1"/>
    </source>
</evidence>
<protein>
    <recommendedName>
        <fullName evidence="2">Globin-sensor domain-containing protein</fullName>
    </recommendedName>
</protein>
<accession>A0A819F1B7</accession>
<dbReference type="AlphaFoldDB" id="A0A819F1B7"/>
<dbReference type="Proteomes" id="UP000663836">
    <property type="component" value="Unassembled WGS sequence"/>
</dbReference>
<feature type="compositionally biased region" description="Polar residues" evidence="1">
    <location>
        <begin position="177"/>
        <end position="190"/>
    </location>
</feature>
<gene>
    <name evidence="3" type="ORF">JBS370_LOCUS18776</name>
</gene>
<dbReference type="InterPro" id="IPR012292">
    <property type="entry name" value="Globin/Proto"/>
</dbReference>
<dbReference type="EMBL" id="CAJOBD010002166">
    <property type="protein sequence ID" value="CAF3860971.1"/>
    <property type="molecule type" value="Genomic_DNA"/>
</dbReference>
<feature type="domain" description="Globin-sensor" evidence="2">
    <location>
        <begin position="16"/>
        <end position="130"/>
    </location>
</feature>
<dbReference type="InterPro" id="IPR044398">
    <property type="entry name" value="Globin-sensor_dom"/>
</dbReference>
<evidence type="ECO:0000313" key="4">
    <source>
        <dbReference type="Proteomes" id="UP000663836"/>
    </source>
</evidence>
<evidence type="ECO:0000256" key="1">
    <source>
        <dbReference type="SAM" id="MobiDB-lite"/>
    </source>
</evidence>
<dbReference type="GO" id="GO:0020037">
    <property type="term" value="F:heme binding"/>
    <property type="evidence" value="ECO:0007669"/>
    <property type="project" value="InterPro"/>
</dbReference>
<dbReference type="Pfam" id="PF11563">
    <property type="entry name" value="Protoglobin"/>
    <property type="match status" value="1"/>
</dbReference>